<feature type="domain" description="Reverse transcriptase zinc-binding" evidence="1">
    <location>
        <begin position="2"/>
        <end position="47"/>
    </location>
</feature>
<protein>
    <recommendedName>
        <fullName evidence="1">Reverse transcriptase zinc-binding domain-containing protein</fullName>
    </recommendedName>
</protein>
<dbReference type="InterPro" id="IPR026960">
    <property type="entry name" value="RVT-Znf"/>
</dbReference>
<sequence length="48" mass="5502">MAPSKVVVFSWQLIMQRLPTRANLSRKGVPGLIANPYCVWCPEERETE</sequence>
<evidence type="ECO:0000313" key="3">
    <source>
        <dbReference type="Proteomes" id="UP000265520"/>
    </source>
</evidence>
<evidence type="ECO:0000259" key="1">
    <source>
        <dbReference type="Pfam" id="PF13966"/>
    </source>
</evidence>
<organism evidence="2 3">
    <name type="scientific">Trifolium medium</name>
    <dbReference type="NCBI Taxonomy" id="97028"/>
    <lineage>
        <taxon>Eukaryota</taxon>
        <taxon>Viridiplantae</taxon>
        <taxon>Streptophyta</taxon>
        <taxon>Embryophyta</taxon>
        <taxon>Tracheophyta</taxon>
        <taxon>Spermatophyta</taxon>
        <taxon>Magnoliopsida</taxon>
        <taxon>eudicotyledons</taxon>
        <taxon>Gunneridae</taxon>
        <taxon>Pentapetalae</taxon>
        <taxon>rosids</taxon>
        <taxon>fabids</taxon>
        <taxon>Fabales</taxon>
        <taxon>Fabaceae</taxon>
        <taxon>Papilionoideae</taxon>
        <taxon>50 kb inversion clade</taxon>
        <taxon>NPAAA clade</taxon>
        <taxon>Hologalegina</taxon>
        <taxon>IRL clade</taxon>
        <taxon>Trifolieae</taxon>
        <taxon>Trifolium</taxon>
    </lineage>
</organism>
<feature type="non-terminal residue" evidence="2">
    <location>
        <position position="48"/>
    </location>
</feature>
<dbReference type="Pfam" id="PF13966">
    <property type="entry name" value="zf-RVT"/>
    <property type="match status" value="1"/>
</dbReference>
<proteinExistence type="predicted"/>
<accession>A0A392SNN6</accession>
<dbReference type="AlphaFoldDB" id="A0A392SNN6"/>
<comment type="caution">
    <text evidence="2">The sequence shown here is derived from an EMBL/GenBank/DDBJ whole genome shotgun (WGS) entry which is preliminary data.</text>
</comment>
<dbReference type="Proteomes" id="UP000265520">
    <property type="component" value="Unassembled WGS sequence"/>
</dbReference>
<evidence type="ECO:0000313" key="2">
    <source>
        <dbReference type="EMBL" id="MCI50279.1"/>
    </source>
</evidence>
<name>A0A392SNN6_9FABA</name>
<reference evidence="2 3" key="1">
    <citation type="journal article" date="2018" name="Front. Plant Sci.">
        <title>Red Clover (Trifolium pratense) and Zigzag Clover (T. medium) - A Picture of Genomic Similarities and Differences.</title>
        <authorList>
            <person name="Dluhosova J."/>
            <person name="Istvanek J."/>
            <person name="Nedelnik J."/>
            <person name="Repkova J."/>
        </authorList>
    </citation>
    <scope>NUCLEOTIDE SEQUENCE [LARGE SCALE GENOMIC DNA]</scope>
    <source>
        <strain evidence="3">cv. 10/8</strain>
        <tissue evidence="2">Leaf</tissue>
    </source>
</reference>
<keyword evidence="3" id="KW-1185">Reference proteome</keyword>
<dbReference type="EMBL" id="LXQA010414004">
    <property type="protein sequence ID" value="MCI50279.1"/>
    <property type="molecule type" value="Genomic_DNA"/>
</dbReference>